<comment type="caution">
    <text evidence="3">The sequence shown here is derived from an EMBL/GenBank/DDBJ whole genome shotgun (WGS) entry which is preliminary data.</text>
</comment>
<evidence type="ECO:0000256" key="2">
    <source>
        <dbReference type="SAM" id="Phobius"/>
    </source>
</evidence>
<gene>
    <name evidence="3" type="ORF">FHX42_000054</name>
</gene>
<feature type="transmembrane region" description="Helical" evidence="2">
    <location>
        <begin position="321"/>
        <end position="346"/>
    </location>
</feature>
<evidence type="ECO:0000256" key="1">
    <source>
        <dbReference type="SAM" id="MobiDB-lite"/>
    </source>
</evidence>
<dbReference type="EMBL" id="JACGWZ010000001">
    <property type="protein sequence ID" value="MBA8822725.1"/>
    <property type="molecule type" value="Genomic_DNA"/>
</dbReference>
<feature type="transmembrane region" description="Helical" evidence="2">
    <location>
        <begin position="141"/>
        <end position="164"/>
    </location>
</feature>
<sequence>MSVRSDNPPGDVPAEPTESIGSRSDASEGVASNRLGVAVTLAGIGALLTGLAVLFGLVRPAAPPVFTSWPLLLVLAALPPLSAAAFARAQRPVSAAALLVGPAALAVGRLVVDVQLVVDAGLAARPALLLPRTLTALTPSVGVWLLLAGHVVTVLAGVLAFGAVGGDHSASAGRVSAGATRRPGLLTAVLLVTIPTAAGFLVKSFASDDPYLVPKSAVEAPLPVLSGCLLLAVALPVASGFLVDLAAPAFARGGLLGLAFATAGVSVPPLSAALLVRDLSPSWGAVVGTVGAVLLGLLAVPAGRGNTRERLGEVRLPSLRGLLLSAALLSTLAGLLAAGGALLPQLHMPAGAPDVTPYSARMSAPAGAVLILLGAGLCHPRLAERVRPALAVGWVLVPLASAPTLETVLATTQATGAEVGFGAWASGLAVLPAALAGSVAAVAGGVERDEVDLTERSARRDLIVPAVLAALLALGAFSLPVMRAPGYTPPGVFTDFSTTSWGLVAALAAVLGAVGLAPVCRPRRVVALLSGAAAVVLLRVLELPLTAGRVADPVPGTGLWFGLGCVVLLGAAIGVVLRRDEPASDA</sequence>
<feature type="transmembrane region" description="Helical" evidence="2">
    <location>
        <begin position="222"/>
        <end position="243"/>
    </location>
</feature>
<keyword evidence="2" id="KW-0812">Transmembrane</keyword>
<evidence type="ECO:0000313" key="4">
    <source>
        <dbReference type="Proteomes" id="UP000569329"/>
    </source>
</evidence>
<feature type="transmembrane region" description="Helical" evidence="2">
    <location>
        <begin position="526"/>
        <end position="547"/>
    </location>
</feature>
<feature type="transmembrane region" description="Helical" evidence="2">
    <location>
        <begin position="389"/>
        <end position="409"/>
    </location>
</feature>
<organism evidence="3 4">
    <name type="scientific">Halosaccharopolyspora lacisalsi</name>
    <dbReference type="NCBI Taxonomy" id="1000566"/>
    <lineage>
        <taxon>Bacteria</taxon>
        <taxon>Bacillati</taxon>
        <taxon>Actinomycetota</taxon>
        <taxon>Actinomycetes</taxon>
        <taxon>Pseudonocardiales</taxon>
        <taxon>Pseudonocardiaceae</taxon>
        <taxon>Halosaccharopolyspora</taxon>
    </lineage>
</organism>
<reference evidence="3 4" key="1">
    <citation type="submission" date="2020-07" db="EMBL/GenBank/DDBJ databases">
        <title>Sequencing the genomes of 1000 actinobacteria strains.</title>
        <authorList>
            <person name="Klenk H.-P."/>
        </authorList>
    </citation>
    <scope>NUCLEOTIDE SEQUENCE [LARGE SCALE GENOMIC DNA]</scope>
    <source>
        <strain evidence="3 4">DSM 45975</strain>
    </source>
</reference>
<keyword evidence="4" id="KW-1185">Reference proteome</keyword>
<proteinExistence type="predicted"/>
<feature type="transmembrane region" description="Helical" evidence="2">
    <location>
        <begin position="501"/>
        <end position="519"/>
    </location>
</feature>
<feature type="transmembrane region" description="Helical" evidence="2">
    <location>
        <begin position="35"/>
        <end position="57"/>
    </location>
</feature>
<feature type="transmembrane region" description="Helical" evidence="2">
    <location>
        <begin position="255"/>
        <end position="276"/>
    </location>
</feature>
<name>A0A839DTX9_9PSEU</name>
<feature type="transmembrane region" description="Helical" evidence="2">
    <location>
        <begin position="421"/>
        <end position="442"/>
    </location>
</feature>
<feature type="transmembrane region" description="Helical" evidence="2">
    <location>
        <begin position="559"/>
        <end position="577"/>
    </location>
</feature>
<feature type="transmembrane region" description="Helical" evidence="2">
    <location>
        <begin position="282"/>
        <end position="300"/>
    </location>
</feature>
<feature type="region of interest" description="Disordered" evidence="1">
    <location>
        <begin position="1"/>
        <end position="26"/>
    </location>
</feature>
<feature type="transmembrane region" description="Helical" evidence="2">
    <location>
        <begin position="69"/>
        <end position="86"/>
    </location>
</feature>
<evidence type="ECO:0000313" key="3">
    <source>
        <dbReference type="EMBL" id="MBA8822725.1"/>
    </source>
</evidence>
<keyword evidence="2" id="KW-0472">Membrane</keyword>
<feature type="transmembrane region" description="Helical" evidence="2">
    <location>
        <begin position="185"/>
        <end position="202"/>
    </location>
</feature>
<keyword evidence="2" id="KW-1133">Transmembrane helix</keyword>
<accession>A0A839DTX9</accession>
<dbReference type="Proteomes" id="UP000569329">
    <property type="component" value="Unassembled WGS sequence"/>
</dbReference>
<feature type="transmembrane region" description="Helical" evidence="2">
    <location>
        <begin position="462"/>
        <end position="481"/>
    </location>
</feature>
<feature type="transmembrane region" description="Helical" evidence="2">
    <location>
        <begin position="358"/>
        <end position="377"/>
    </location>
</feature>
<protein>
    <submittedName>
        <fullName evidence="3">Uncharacterized protein</fullName>
    </submittedName>
</protein>
<dbReference type="RefSeq" id="WP_182542081.1">
    <property type="nucleotide sequence ID" value="NZ_JACGWZ010000001.1"/>
</dbReference>
<dbReference type="AlphaFoldDB" id="A0A839DTX9"/>